<dbReference type="Pfam" id="PF01654">
    <property type="entry name" value="Cyt_bd_oxida_I"/>
    <property type="match status" value="1"/>
</dbReference>
<comment type="caution">
    <text evidence="14">The sequence shown here is derived from an EMBL/GenBank/DDBJ whole genome shotgun (WGS) entry which is preliminary data.</text>
</comment>
<evidence type="ECO:0000256" key="8">
    <source>
        <dbReference type="ARBA" id="ARBA00022982"/>
    </source>
</evidence>
<evidence type="ECO:0000256" key="11">
    <source>
        <dbReference type="ARBA" id="ARBA00023136"/>
    </source>
</evidence>
<dbReference type="PANTHER" id="PTHR30365">
    <property type="entry name" value="CYTOCHROME D UBIQUINOL OXIDASE"/>
    <property type="match status" value="1"/>
</dbReference>
<keyword evidence="10 12" id="KW-0408">Iron</keyword>
<feature type="transmembrane region" description="Helical" evidence="12">
    <location>
        <begin position="365"/>
        <end position="387"/>
    </location>
</feature>
<dbReference type="EMBL" id="BAAAQN010000065">
    <property type="protein sequence ID" value="GAA2056775.1"/>
    <property type="molecule type" value="Genomic_DNA"/>
</dbReference>
<feature type="transmembrane region" description="Helical" evidence="12">
    <location>
        <begin position="170"/>
        <end position="200"/>
    </location>
</feature>
<dbReference type="Proteomes" id="UP001500751">
    <property type="component" value="Unassembled WGS sequence"/>
</dbReference>
<evidence type="ECO:0000313" key="14">
    <source>
        <dbReference type="EMBL" id="GAA2056775.1"/>
    </source>
</evidence>
<evidence type="ECO:0000256" key="12">
    <source>
        <dbReference type="PIRNR" id="PIRNR006446"/>
    </source>
</evidence>
<dbReference type="PIRSF" id="PIRSF006446">
    <property type="entry name" value="Cyt_quinol_oxidase_1"/>
    <property type="match status" value="1"/>
</dbReference>
<keyword evidence="15" id="KW-1185">Reference proteome</keyword>
<evidence type="ECO:0000256" key="6">
    <source>
        <dbReference type="ARBA" id="ARBA00022692"/>
    </source>
</evidence>
<name>A0ABP5GVX9_9ACTN</name>
<keyword evidence="9 12" id="KW-1133">Transmembrane helix</keyword>
<keyword evidence="8 12" id="KW-0249">Electron transport</keyword>
<dbReference type="RefSeq" id="WP_344670706.1">
    <property type="nucleotide sequence ID" value="NZ_BAAAQN010000065.1"/>
</dbReference>
<evidence type="ECO:0000256" key="3">
    <source>
        <dbReference type="ARBA" id="ARBA00022448"/>
    </source>
</evidence>
<dbReference type="InterPro" id="IPR002585">
    <property type="entry name" value="Cyt-d_ubiquinol_oxidase_su_1"/>
</dbReference>
<feature type="region of interest" description="Disordered" evidence="13">
    <location>
        <begin position="445"/>
        <end position="466"/>
    </location>
</feature>
<organism evidence="14 15">
    <name type="scientific">Catenulispora yoronensis</name>
    <dbReference type="NCBI Taxonomy" id="450799"/>
    <lineage>
        <taxon>Bacteria</taxon>
        <taxon>Bacillati</taxon>
        <taxon>Actinomycetota</taxon>
        <taxon>Actinomycetes</taxon>
        <taxon>Catenulisporales</taxon>
        <taxon>Catenulisporaceae</taxon>
        <taxon>Catenulispora</taxon>
    </lineage>
</organism>
<evidence type="ECO:0000256" key="13">
    <source>
        <dbReference type="SAM" id="MobiDB-lite"/>
    </source>
</evidence>
<evidence type="ECO:0000256" key="1">
    <source>
        <dbReference type="ARBA" id="ARBA00004651"/>
    </source>
</evidence>
<keyword evidence="6 12" id="KW-0812">Transmembrane</keyword>
<comment type="subcellular location">
    <subcellularLocation>
        <location evidence="1">Cell membrane</location>
        <topology evidence="1">Multi-pass membrane protein</topology>
    </subcellularLocation>
</comment>
<keyword evidence="11 12" id="KW-0472">Membrane</keyword>
<keyword evidence="7 12" id="KW-0479">Metal-binding</keyword>
<feature type="transmembrane region" description="Helical" evidence="12">
    <location>
        <begin position="221"/>
        <end position="239"/>
    </location>
</feature>
<evidence type="ECO:0000256" key="2">
    <source>
        <dbReference type="ARBA" id="ARBA00009819"/>
    </source>
</evidence>
<feature type="transmembrane region" description="Helical" evidence="12">
    <location>
        <begin position="127"/>
        <end position="150"/>
    </location>
</feature>
<keyword evidence="3 12" id="KW-0813">Transport</keyword>
<evidence type="ECO:0000256" key="10">
    <source>
        <dbReference type="ARBA" id="ARBA00023004"/>
    </source>
</evidence>
<evidence type="ECO:0000256" key="5">
    <source>
        <dbReference type="ARBA" id="ARBA00022617"/>
    </source>
</evidence>
<keyword evidence="5 12" id="KW-0349">Heme</keyword>
<proteinExistence type="inferred from homology"/>
<evidence type="ECO:0000256" key="9">
    <source>
        <dbReference type="ARBA" id="ARBA00022989"/>
    </source>
</evidence>
<sequence>MNALILARWQFGITTVYHFLFVPLTIGLAFLTAGLQTAWVRTGNEHYLRSTKFFGKLFLINFALGVATGIVQEFQFGMAWSEYSRFVGDVFGAPLAIEGLLAFFLESTFLGLWIFGWDRLPKRLHLACIWLVGIGTMLSAYFILAANAWMQHPVGFVLDPATRSARLTSIWAVLTNSTAVVAFAHTIAGAFLAAGALLITVSAWHLRRGRNTDTLRPTLRLGLWTVLAACLATAVTGDIDGKIMTAQQPMKMAAAEAQYHTSQPASFSLFTIGSLDGDSEVWSVRVPGVLSFLATGSFHGKVEGIDDVQAAEVAKYGPGTYIPVVPVTYWSFRLMIGFGMLAGAVAAAGLWFTRRGRTPGPERRWFWRSALWSLALAPLAASFGWIFTEMGRQPWSVFGVLATRDSVSPTVGAATVATSLIVLTALYGVLAVVEVGLMLRAAKHGPEQPGSEGAAAEGEPQLGFAY</sequence>
<feature type="transmembrane region" description="Helical" evidence="12">
    <location>
        <begin position="53"/>
        <end position="71"/>
    </location>
</feature>
<feature type="transmembrane region" description="Helical" evidence="12">
    <location>
        <begin position="20"/>
        <end position="41"/>
    </location>
</feature>
<evidence type="ECO:0000256" key="4">
    <source>
        <dbReference type="ARBA" id="ARBA00022475"/>
    </source>
</evidence>
<gene>
    <name evidence="14" type="ORF">GCM10009839_77510</name>
</gene>
<accession>A0ABP5GVX9</accession>
<dbReference type="PANTHER" id="PTHR30365:SF15">
    <property type="entry name" value="CYTOCHROME BD UBIQUINOL OXIDASE SUBUNIT 1"/>
    <property type="match status" value="1"/>
</dbReference>
<protein>
    <submittedName>
        <fullName evidence="14">Cytochrome ubiquinol oxidase subunit I</fullName>
    </submittedName>
</protein>
<reference evidence="15" key="1">
    <citation type="journal article" date="2019" name="Int. J. Syst. Evol. Microbiol.">
        <title>The Global Catalogue of Microorganisms (GCM) 10K type strain sequencing project: providing services to taxonomists for standard genome sequencing and annotation.</title>
        <authorList>
            <consortium name="The Broad Institute Genomics Platform"/>
            <consortium name="The Broad Institute Genome Sequencing Center for Infectious Disease"/>
            <person name="Wu L."/>
            <person name="Ma J."/>
        </authorList>
    </citation>
    <scope>NUCLEOTIDE SEQUENCE [LARGE SCALE GENOMIC DNA]</scope>
    <source>
        <strain evidence="15">JCM 16014</strain>
    </source>
</reference>
<feature type="transmembrane region" description="Helical" evidence="12">
    <location>
        <begin position="330"/>
        <end position="353"/>
    </location>
</feature>
<feature type="transmembrane region" description="Helical" evidence="12">
    <location>
        <begin position="407"/>
        <end position="433"/>
    </location>
</feature>
<keyword evidence="4 12" id="KW-1003">Cell membrane</keyword>
<evidence type="ECO:0000256" key="7">
    <source>
        <dbReference type="ARBA" id="ARBA00022723"/>
    </source>
</evidence>
<feature type="transmembrane region" description="Helical" evidence="12">
    <location>
        <begin position="91"/>
        <end position="115"/>
    </location>
</feature>
<evidence type="ECO:0000313" key="15">
    <source>
        <dbReference type="Proteomes" id="UP001500751"/>
    </source>
</evidence>
<comment type="similarity">
    <text evidence="2 12">Belongs to the cytochrome ubiquinol oxidase subunit 1 family.</text>
</comment>